<evidence type="ECO:0000313" key="3">
    <source>
        <dbReference type="EMBL" id="KAE9400206.1"/>
    </source>
</evidence>
<evidence type="ECO:0000259" key="2">
    <source>
        <dbReference type="SMART" id="SM00829"/>
    </source>
</evidence>
<dbReference type="InterPro" id="IPR013149">
    <property type="entry name" value="ADH-like_C"/>
</dbReference>
<dbReference type="SUPFAM" id="SSF50129">
    <property type="entry name" value="GroES-like"/>
    <property type="match status" value="1"/>
</dbReference>
<dbReference type="GO" id="GO:0016628">
    <property type="term" value="F:oxidoreductase activity, acting on the CH-CH group of donors, NAD or NADP as acceptor"/>
    <property type="evidence" value="ECO:0007669"/>
    <property type="project" value="InterPro"/>
</dbReference>
<reference evidence="3" key="1">
    <citation type="journal article" date="2019" name="Environ. Microbiol.">
        <title>Fungal ecological strategies reflected in gene transcription - a case study of two litter decomposers.</title>
        <authorList>
            <person name="Barbi F."/>
            <person name="Kohler A."/>
            <person name="Barry K."/>
            <person name="Baskaran P."/>
            <person name="Daum C."/>
            <person name="Fauchery L."/>
            <person name="Ihrmark K."/>
            <person name="Kuo A."/>
            <person name="LaButti K."/>
            <person name="Lipzen A."/>
            <person name="Morin E."/>
            <person name="Grigoriev I.V."/>
            <person name="Henrissat B."/>
            <person name="Lindahl B."/>
            <person name="Martin F."/>
        </authorList>
    </citation>
    <scope>NUCLEOTIDE SEQUENCE</scope>
    <source>
        <strain evidence="3">JB14</strain>
    </source>
</reference>
<dbReference type="Pfam" id="PF16884">
    <property type="entry name" value="ADH_N_2"/>
    <property type="match status" value="1"/>
</dbReference>
<dbReference type="Proteomes" id="UP000799118">
    <property type="component" value="Unassembled WGS sequence"/>
</dbReference>
<dbReference type="SMART" id="SM00829">
    <property type="entry name" value="PKS_ER"/>
    <property type="match status" value="1"/>
</dbReference>
<gene>
    <name evidence="3" type="ORF">BT96DRAFT_1019015</name>
</gene>
<dbReference type="PANTHER" id="PTHR43205:SF42">
    <property type="entry name" value="ALCOHOL DEHYDROGENASE, ZINC-CONTAINING (AFU_ORTHOLOGUE AFUA_7G04530)"/>
    <property type="match status" value="1"/>
</dbReference>
<dbReference type="InterPro" id="IPR045010">
    <property type="entry name" value="MDR_fam"/>
</dbReference>
<dbReference type="AlphaFoldDB" id="A0A6A4HQ46"/>
<evidence type="ECO:0000313" key="4">
    <source>
        <dbReference type="Proteomes" id="UP000799118"/>
    </source>
</evidence>
<organism evidence="3 4">
    <name type="scientific">Gymnopus androsaceus JB14</name>
    <dbReference type="NCBI Taxonomy" id="1447944"/>
    <lineage>
        <taxon>Eukaryota</taxon>
        <taxon>Fungi</taxon>
        <taxon>Dikarya</taxon>
        <taxon>Basidiomycota</taxon>
        <taxon>Agaricomycotina</taxon>
        <taxon>Agaricomycetes</taxon>
        <taxon>Agaricomycetidae</taxon>
        <taxon>Agaricales</taxon>
        <taxon>Marasmiineae</taxon>
        <taxon>Omphalotaceae</taxon>
        <taxon>Gymnopus</taxon>
    </lineage>
</organism>
<dbReference type="PANTHER" id="PTHR43205">
    <property type="entry name" value="PROSTAGLANDIN REDUCTASE"/>
    <property type="match status" value="1"/>
</dbReference>
<accession>A0A6A4HQ46</accession>
<feature type="domain" description="Enoyl reductase (ER)" evidence="2">
    <location>
        <begin position="16"/>
        <end position="334"/>
    </location>
</feature>
<dbReference type="InterPro" id="IPR041694">
    <property type="entry name" value="ADH_N_2"/>
</dbReference>
<protein>
    <submittedName>
        <fullName evidence="3">Alcohol dehydrogenase</fullName>
    </submittedName>
</protein>
<name>A0A6A4HQ46_9AGAR</name>
<dbReference type="SUPFAM" id="SSF51735">
    <property type="entry name" value="NAD(P)-binding Rossmann-fold domains"/>
    <property type="match status" value="1"/>
</dbReference>
<dbReference type="CDD" id="cd05288">
    <property type="entry name" value="PGDH"/>
    <property type="match status" value="1"/>
</dbReference>
<dbReference type="InterPro" id="IPR036291">
    <property type="entry name" value="NAD(P)-bd_dom_sf"/>
</dbReference>
<dbReference type="Gene3D" id="3.90.180.10">
    <property type="entry name" value="Medium-chain alcohol dehydrogenases, catalytic domain"/>
    <property type="match status" value="1"/>
</dbReference>
<dbReference type="Pfam" id="PF00107">
    <property type="entry name" value="ADH_zinc_N"/>
    <property type="match status" value="1"/>
</dbReference>
<dbReference type="InterPro" id="IPR011032">
    <property type="entry name" value="GroES-like_sf"/>
</dbReference>
<evidence type="ECO:0000256" key="1">
    <source>
        <dbReference type="ARBA" id="ARBA00023002"/>
    </source>
</evidence>
<dbReference type="FunFam" id="3.40.50.720:FF:000121">
    <property type="entry name" value="Prostaglandin reductase 2"/>
    <property type="match status" value="1"/>
</dbReference>
<keyword evidence="4" id="KW-1185">Reference proteome</keyword>
<proteinExistence type="predicted"/>
<dbReference type="OrthoDB" id="809632at2759"/>
<keyword evidence="1" id="KW-0560">Oxidoreductase</keyword>
<dbReference type="EMBL" id="ML769459">
    <property type="protein sequence ID" value="KAE9400206.1"/>
    <property type="molecule type" value="Genomic_DNA"/>
</dbReference>
<dbReference type="InterPro" id="IPR020843">
    <property type="entry name" value="ER"/>
</dbReference>
<dbReference type="Gene3D" id="3.40.50.720">
    <property type="entry name" value="NAD(P)-binding Rossmann-like Domain"/>
    <property type="match status" value="1"/>
</dbReference>
<sequence>MPSHFTRIVLNERPPGSIDSKTFRSEKLSYSGLKVGDDQVLVQVTCLSLDPAMRGWLRACILLSDERSYLPPVQLGETMRSAALGVVIDKGKNVKLKVGQLVNGTFGWTEYAVVREKDATPIDVPKGLLDIDYLNNLGMAGLTAYFGLKDVGQIKAGETLVVSGAAGAVGSMVCQLGLRAGAKVYGIAGSQDKCEWLEKEIGVTKALNYKSPTFRKDFKDIGYLDVYFDNVGGDILDMCLARLNRNARIVLCGAISAYNAVGKPKGIQNYLTLISQRAKIEGFIVFDYAKRYPEAIAEMANGLRDGTIKRKFHIVEGLENAPSALPLLYNGATLANFVKVAEPLKTKL</sequence>